<sequence>MPFGKTGGRGNDQAEGQKRGAEGADHGQRSIVSVRLPFGTAAANAATARISAEQISATVPVPARVLPGAEPVGNGLSFPRFNG</sequence>
<gene>
    <name evidence="2" type="ORF">GCM10007291_37470</name>
</gene>
<comment type="caution">
    <text evidence="2">The sequence shown here is derived from an EMBL/GenBank/DDBJ whole genome shotgun (WGS) entry which is preliminary data.</text>
</comment>
<accession>A0ABQ3FPT0</accession>
<evidence type="ECO:0000313" key="3">
    <source>
        <dbReference type="Proteomes" id="UP000658305"/>
    </source>
</evidence>
<organism evidence="2 3">
    <name type="scientific">Gemmobacter nanjingensis</name>
    <dbReference type="NCBI Taxonomy" id="488454"/>
    <lineage>
        <taxon>Bacteria</taxon>
        <taxon>Pseudomonadati</taxon>
        <taxon>Pseudomonadota</taxon>
        <taxon>Alphaproteobacteria</taxon>
        <taxon>Rhodobacterales</taxon>
        <taxon>Paracoccaceae</taxon>
        <taxon>Gemmobacter</taxon>
    </lineage>
</organism>
<evidence type="ECO:0000313" key="2">
    <source>
        <dbReference type="EMBL" id="GHC32923.1"/>
    </source>
</evidence>
<reference evidence="3" key="1">
    <citation type="journal article" date="2019" name="Int. J. Syst. Evol. Microbiol.">
        <title>The Global Catalogue of Microorganisms (GCM) 10K type strain sequencing project: providing services to taxonomists for standard genome sequencing and annotation.</title>
        <authorList>
            <consortium name="The Broad Institute Genomics Platform"/>
            <consortium name="The Broad Institute Genome Sequencing Center for Infectious Disease"/>
            <person name="Wu L."/>
            <person name="Ma J."/>
        </authorList>
    </citation>
    <scope>NUCLEOTIDE SEQUENCE [LARGE SCALE GENOMIC DNA]</scope>
    <source>
        <strain evidence="3">KCTC 23298</strain>
    </source>
</reference>
<dbReference type="EMBL" id="BMYI01000014">
    <property type="protein sequence ID" value="GHC32923.1"/>
    <property type="molecule type" value="Genomic_DNA"/>
</dbReference>
<protein>
    <submittedName>
        <fullName evidence="2">Uncharacterized protein</fullName>
    </submittedName>
</protein>
<name>A0ABQ3FPT0_9RHOB</name>
<feature type="region of interest" description="Disordered" evidence="1">
    <location>
        <begin position="1"/>
        <end position="30"/>
    </location>
</feature>
<feature type="compositionally biased region" description="Basic and acidic residues" evidence="1">
    <location>
        <begin position="15"/>
        <end position="28"/>
    </location>
</feature>
<feature type="compositionally biased region" description="Gly residues" evidence="1">
    <location>
        <begin position="1"/>
        <end position="10"/>
    </location>
</feature>
<evidence type="ECO:0000256" key="1">
    <source>
        <dbReference type="SAM" id="MobiDB-lite"/>
    </source>
</evidence>
<dbReference type="Proteomes" id="UP000658305">
    <property type="component" value="Unassembled WGS sequence"/>
</dbReference>
<keyword evidence="3" id="KW-1185">Reference proteome</keyword>
<proteinExistence type="predicted"/>